<dbReference type="Proteomes" id="UP000308444">
    <property type="component" value="Unassembled WGS sequence"/>
</dbReference>
<dbReference type="Gene3D" id="3.60.40.10">
    <property type="entry name" value="PPM-type phosphatase domain"/>
    <property type="match status" value="1"/>
</dbReference>
<organism evidence="2 3">
    <name type="scientific">Bacillus cereus</name>
    <dbReference type="NCBI Taxonomy" id="1396"/>
    <lineage>
        <taxon>Bacteria</taxon>
        <taxon>Bacillati</taxon>
        <taxon>Bacillota</taxon>
        <taxon>Bacilli</taxon>
        <taxon>Bacillales</taxon>
        <taxon>Bacillaceae</taxon>
        <taxon>Bacillus</taxon>
        <taxon>Bacillus cereus group</taxon>
    </lineage>
</organism>
<reference evidence="2 3" key="1">
    <citation type="journal article" date="2019" name="Environ. Microbiol.">
        <title>An active ?-lactamase is a part of an orchestrated cell wall stress resistance network of Bacillus subtilis and related rhizosphere species.</title>
        <authorList>
            <person name="Bucher T."/>
            <person name="Keren-Paz A."/>
            <person name="Hausser J."/>
            <person name="Olender T."/>
            <person name="Cytryn E."/>
            <person name="Kolodkin-Gal I."/>
        </authorList>
    </citation>
    <scope>NUCLEOTIDE SEQUENCE [LARGE SCALE GENOMIC DNA]</scope>
    <source>
        <strain evidence="2 3">I32</strain>
    </source>
</reference>
<accession>A0A9X9A8R9</accession>
<dbReference type="EMBL" id="SZOH01000994">
    <property type="protein sequence ID" value="TKJ02767.1"/>
    <property type="molecule type" value="Genomic_DNA"/>
</dbReference>
<evidence type="ECO:0000259" key="1">
    <source>
        <dbReference type="Pfam" id="PF07228"/>
    </source>
</evidence>
<evidence type="ECO:0000313" key="3">
    <source>
        <dbReference type="Proteomes" id="UP000308444"/>
    </source>
</evidence>
<feature type="non-terminal residue" evidence="2">
    <location>
        <position position="1"/>
    </location>
</feature>
<gene>
    <name evidence="2" type="ORF">FC695_15740</name>
</gene>
<dbReference type="InterPro" id="IPR001932">
    <property type="entry name" value="PPM-type_phosphatase-like_dom"/>
</dbReference>
<dbReference type="AlphaFoldDB" id="A0A9X9A8R9"/>
<comment type="caution">
    <text evidence="2">The sequence shown here is derived from an EMBL/GenBank/DDBJ whole genome shotgun (WGS) entry which is preliminary data.</text>
</comment>
<dbReference type="Pfam" id="PF07228">
    <property type="entry name" value="SpoIIE"/>
    <property type="match status" value="1"/>
</dbReference>
<feature type="domain" description="PPM-type phosphatase" evidence="1">
    <location>
        <begin position="1"/>
        <end position="64"/>
    </location>
</feature>
<dbReference type="InterPro" id="IPR036457">
    <property type="entry name" value="PPM-type-like_dom_sf"/>
</dbReference>
<name>A0A9X9A8R9_BACCE</name>
<protein>
    <submittedName>
        <fullName evidence="2">Stage II sporulation protein E</fullName>
    </submittedName>
</protein>
<sequence>IMMSDGIFEGAQHVENHELWMKRKIKELQTEDPQEIADIIMEEVIRSCDGYINDDMTIVVAKVKKNMPKWATIPIVGMQAQ</sequence>
<proteinExistence type="predicted"/>
<dbReference type="SUPFAM" id="SSF81606">
    <property type="entry name" value="PP2C-like"/>
    <property type="match status" value="1"/>
</dbReference>
<evidence type="ECO:0000313" key="2">
    <source>
        <dbReference type="EMBL" id="TKJ02767.1"/>
    </source>
</evidence>